<organism evidence="2 3">
    <name type="scientific">Candida boidinii</name>
    <name type="common">Yeast</name>
    <dbReference type="NCBI Taxonomy" id="5477"/>
    <lineage>
        <taxon>Eukaryota</taxon>
        <taxon>Fungi</taxon>
        <taxon>Dikarya</taxon>
        <taxon>Ascomycota</taxon>
        <taxon>Saccharomycotina</taxon>
        <taxon>Pichiomycetes</taxon>
        <taxon>Pichiales</taxon>
        <taxon>Pichiaceae</taxon>
        <taxon>Ogataea</taxon>
        <taxon>Ogataea/Candida clade</taxon>
    </lineage>
</organism>
<evidence type="ECO:0000256" key="1">
    <source>
        <dbReference type="SAM" id="Coils"/>
    </source>
</evidence>
<keyword evidence="3" id="KW-1185">Reference proteome</keyword>
<reference evidence="2" key="1">
    <citation type="submission" date="2023-04" db="EMBL/GenBank/DDBJ databases">
        <title>Candida boidinii NBRC 10035.</title>
        <authorList>
            <person name="Ichikawa N."/>
            <person name="Sato H."/>
            <person name="Tonouchi N."/>
        </authorList>
    </citation>
    <scope>NUCLEOTIDE SEQUENCE</scope>
    <source>
        <strain evidence="2">NBRC 10035</strain>
    </source>
</reference>
<accession>A0A9W6T6L7</accession>
<evidence type="ECO:0000313" key="2">
    <source>
        <dbReference type="EMBL" id="GME74661.1"/>
    </source>
</evidence>
<evidence type="ECO:0000313" key="3">
    <source>
        <dbReference type="Proteomes" id="UP001165120"/>
    </source>
</evidence>
<name>A0A9W6T6L7_CANBO</name>
<protein>
    <submittedName>
        <fullName evidence="2">Unnamed protein product</fullName>
    </submittedName>
</protein>
<sequence>MMFEFLNKFNQIILNKNRSKNFEYSKLIFKEFINQFKLNYSNDLRELNINNYKEIIYNLNVIGNNNDENSIFYNYNNYKELIVNFSEIKDINLIFKKLNKSKFKTLIFNNEIIFNNFIKYIKYQIKDDESIILKLNNIKNFNKNLIIKNFNKIKSEKLLNKMYELTNIKDKETIESFIRQFLKHNDLMKINKILIEFNNNNLINENLLSKFFQNLLTKIINKEKNSIYNEIFFRNYFKLKDNEKINRILNYLMNNFENSNIQFTINDINLIFKLIVKNDNLIKINNLNVIKLNKLINLNEFKKINNLYKYMEIIININKTNNKLIEIRKILPIFLDHYYNYCYLINDNVDGLSDKTMIKMIKYLFTNSMIEIDQVETFINKNGGQFEEDTRDYHEDEQDDGFNEEILVEDIDIDENKNKIKIFQKGKQYINNNKLIKINRDRKFPKLSNKNYEIIVKISKKLSLFESNFIEILINDFIMKINEKIDNLIKYKGNEYSDENDVEELIKIEINNKIKIISKIFEIMTINLINKDKDEINEINKVLKIFLNLSNQNSNNNNNEKGQYNIKEIQLDIKDEGIKYYQIKDNELNNIINNLIDKRDDNIDLFKNHRLNKLLNDEKEERGEYEEEGEEEYDDEEEFNRLVNNIENFLNEKSKFNNQESSGNNSIEFFNYFNKINLYVSEINRYKVEDNQITENFNINNKHNNNNITKIYDNEYRIKMFKEYTSILSIGKLIERLTIQNYEISNLIIKDIINIGNYSNYIISSFLIGFLKNEKINIKLKIIKFIEINKILNLNFEKIKEEEKLINEINKINHGSRNKLINLNFFTIKKELSKGLIEIIIQDSYKDNKLNSINFLNWVLIYTKDDLIEKSYYDKINSKIKEMKLNKIGFFSI</sequence>
<feature type="coiled-coil region" evidence="1">
    <location>
        <begin position="608"/>
        <end position="659"/>
    </location>
</feature>
<proteinExistence type="predicted"/>
<dbReference type="Proteomes" id="UP001165120">
    <property type="component" value="Unassembled WGS sequence"/>
</dbReference>
<dbReference type="EMBL" id="BSXN01001833">
    <property type="protein sequence ID" value="GME74661.1"/>
    <property type="molecule type" value="Genomic_DNA"/>
</dbReference>
<gene>
    <name evidence="2" type="ORF">Cboi02_000449100</name>
</gene>
<dbReference type="AlphaFoldDB" id="A0A9W6T6L7"/>
<keyword evidence="1" id="KW-0175">Coiled coil</keyword>
<comment type="caution">
    <text evidence="2">The sequence shown here is derived from an EMBL/GenBank/DDBJ whole genome shotgun (WGS) entry which is preliminary data.</text>
</comment>